<feature type="domain" description="Aminoglycoside phosphotransferase" evidence="1">
    <location>
        <begin position="7"/>
        <end position="209"/>
    </location>
</feature>
<reference evidence="2 3" key="1">
    <citation type="journal article" date="2025" name="Microbiol. Resour. Announc.">
        <title>Draft genome sequences for Neonectria magnoliae and Neonectria punicea, canker pathogens of Liriodendron tulipifera and Acer saccharum in West Virginia.</title>
        <authorList>
            <person name="Petronek H.M."/>
            <person name="Kasson M.T."/>
            <person name="Metheny A.M."/>
            <person name="Stauder C.M."/>
            <person name="Lovett B."/>
            <person name="Lynch S.C."/>
            <person name="Garnas J.R."/>
            <person name="Kasson L.R."/>
            <person name="Stajich J.E."/>
        </authorList>
    </citation>
    <scope>NUCLEOTIDE SEQUENCE [LARGE SCALE GENOMIC DNA]</scope>
    <source>
        <strain evidence="2 3">NRRL 64651</strain>
    </source>
</reference>
<evidence type="ECO:0000313" key="2">
    <source>
        <dbReference type="EMBL" id="KAK7433168.1"/>
    </source>
</evidence>
<accession>A0ABR1IHP5</accession>
<evidence type="ECO:0000259" key="1">
    <source>
        <dbReference type="Pfam" id="PF01636"/>
    </source>
</evidence>
<name>A0ABR1IHP5_9HYPO</name>
<protein>
    <recommendedName>
        <fullName evidence="1">Aminoglycoside phosphotransferase domain-containing protein</fullName>
    </recommendedName>
</protein>
<dbReference type="InterPro" id="IPR051678">
    <property type="entry name" value="AGP_Transferase"/>
</dbReference>
<comment type="caution">
    <text evidence="2">The sequence shown here is derived from an EMBL/GenBank/DDBJ whole genome shotgun (WGS) entry which is preliminary data.</text>
</comment>
<dbReference type="SUPFAM" id="SSF56112">
    <property type="entry name" value="Protein kinase-like (PK-like)"/>
    <property type="match status" value="1"/>
</dbReference>
<organism evidence="2 3">
    <name type="scientific">Neonectria magnoliae</name>
    <dbReference type="NCBI Taxonomy" id="2732573"/>
    <lineage>
        <taxon>Eukaryota</taxon>
        <taxon>Fungi</taxon>
        <taxon>Dikarya</taxon>
        <taxon>Ascomycota</taxon>
        <taxon>Pezizomycotina</taxon>
        <taxon>Sordariomycetes</taxon>
        <taxon>Hypocreomycetidae</taxon>
        <taxon>Hypocreales</taxon>
        <taxon>Nectriaceae</taxon>
        <taxon>Neonectria</taxon>
    </lineage>
</organism>
<evidence type="ECO:0000313" key="3">
    <source>
        <dbReference type="Proteomes" id="UP001498421"/>
    </source>
</evidence>
<dbReference type="Pfam" id="PF01636">
    <property type="entry name" value="APH"/>
    <property type="match status" value="1"/>
</dbReference>
<sequence>MPAYFKYTEEKLLAEVAAMRCISDNTTIPLPFILHYGMKEESPGGLGSFIIMEWVENADPDIDEEKLRYTYNQMANVLLQLSKCKLAAIGSLGFQDDEDNPKITKLPLSLNIARLVNFARVPQFELPSSTMTFTSSPKYCSTLANMHLQQLSFQRNQAVDSADDCRKNEFNPGPFKLWCDDLPPANVLLDKDDKIAAVFDWEFTYTAPAEFSFSPPLVAPSQGS</sequence>
<dbReference type="Proteomes" id="UP001498421">
    <property type="component" value="Unassembled WGS sequence"/>
</dbReference>
<dbReference type="InterPro" id="IPR011009">
    <property type="entry name" value="Kinase-like_dom_sf"/>
</dbReference>
<dbReference type="InterPro" id="IPR002575">
    <property type="entry name" value="Aminoglycoside_PTrfase"/>
</dbReference>
<proteinExistence type="predicted"/>
<dbReference type="PANTHER" id="PTHR21310">
    <property type="entry name" value="AMINOGLYCOSIDE PHOSPHOTRANSFERASE-RELATED-RELATED"/>
    <property type="match status" value="1"/>
</dbReference>
<gene>
    <name evidence="2" type="ORF">QQZ08_000099</name>
</gene>
<keyword evidence="3" id="KW-1185">Reference proteome</keyword>
<dbReference type="PANTHER" id="PTHR21310:SF37">
    <property type="entry name" value="AMINOGLYCOSIDE PHOSPHOTRANSFERASE DOMAIN-CONTAINING PROTEIN"/>
    <property type="match status" value="1"/>
</dbReference>
<dbReference type="EMBL" id="JAZAVK010000001">
    <property type="protein sequence ID" value="KAK7433168.1"/>
    <property type="molecule type" value="Genomic_DNA"/>
</dbReference>